<accession>A0A835HLQ1</accession>
<dbReference type="InterPro" id="IPR045040">
    <property type="entry name" value="PORR_fam"/>
</dbReference>
<dbReference type="Pfam" id="PF11955">
    <property type="entry name" value="PORR"/>
    <property type="match status" value="2"/>
</dbReference>
<dbReference type="GO" id="GO:0003723">
    <property type="term" value="F:RNA binding"/>
    <property type="evidence" value="ECO:0007669"/>
    <property type="project" value="InterPro"/>
</dbReference>
<dbReference type="AlphaFoldDB" id="A0A835HLQ1"/>
<feature type="domain" description="PORR" evidence="1">
    <location>
        <begin position="1"/>
        <end position="58"/>
    </location>
</feature>
<evidence type="ECO:0000313" key="3">
    <source>
        <dbReference type="Proteomes" id="UP000631114"/>
    </source>
</evidence>
<protein>
    <recommendedName>
        <fullName evidence="1">PORR domain-containing protein</fullName>
    </recommendedName>
</protein>
<keyword evidence="3" id="KW-1185">Reference proteome</keyword>
<feature type="domain" description="PORR" evidence="1">
    <location>
        <begin position="60"/>
        <end position="114"/>
    </location>
</feature>
<gene>
    <name evidence="2" type="ORF">IFM89_035662</name>
</gene>
<comment type="caution">
    <text evidence="2">The sequence shown here is derived from an EMBL/GenBank/DDBJ whole genome shotgun (WGS) entry which is preliminary data.</text>
</comment>
<dbReference type="EMBL" id="JADFTS010000007">
    <property type="protein sequence ID" value="KAF9599203.1"/>
    <property type="molecule type" value="Genomic_DNA"/>
</dbReference>
<dbReference type="PANTHER" id="PTHR31476">
    <property type="entry name" value="PROTEIN WHAT'S THIS FACTOR 1 HOMOLOG, CHLOROPLASTIC"/>
    <property type="match status" value="1"/>
</dbReference>
<dbReference type="PANTHER" id="PTHR31476:SF3">
    <property type="entry name" value="UBIQUITIN CARBOXYL-TERMINAL HYDROLASE FAMILY PROTEIN"/>
    <property type="match status" value="1"/>
</dbReference>
<sequence>MKRELGFLDDFLCNLGPKHSDYFQLLGCSGEEKSLLELVIWDEEFEESVIKRSAEEETRLTEQSSSEMEKSIVGVLHEFLSMSLLKRMPVPIIGKLKDEYRFSNAFVNPFLVHQLGTSNFSFFLHWKGSNCAFVTPIVVYSSDSVNKDSINMSFIDFDISSDSGLRIRHVNCQNDQCNEVLCKNVKL</sequence>
<organism evidence="2 3">
    <name type="scientific">Coptis chinensis</name>
    <dbReference type="NCBI Taxonomy" id="261450"/>
    <lineage>
        <taxon>Eukaryota</taxon>
        <taxon>Viridiplantae</taxon>
        <taxon>Streptophyta</taxon>
        <taxon>Embryophyta</taxon>
        <taxon>Tracheophyta</taxon>
        <taxon>Spermatophyta</taxon>
        <taxon>Magnoliopsida</taxon>
        <taxon>Ranunculales</taxon>
        <taxon>Ranunculaceae</taxon>
        <taxon>Coptidoideae</taxon>
        <taxon>Coptis</taxon>
    </lineage>
</organism>
<evidence type="ECO:0000313" key="2">
    <source>
        <dbReference type="EMBL" id="KAF9599203.1"/>
    </source>
</evidence>
<name>A0A835HLQ1_9MAGN</name>
<reference evidence="2 3" key="1">
    <citation type="submission" date="2020-10" db="EMBL/GenBank/DDBJ databases">
        <title>The Coptis chinensis genome and diversification of protoberbering-type alkaloids.</title>
        <authorList>
            <person name="Wang B."/>
            <person name="Shu S."/>
            <person name="Song C."/>
            <person name="Liu Y."/>
        </authorList>
    </citation>
    <scope>NUCLEOTIDE SEQUENCE [LARGE SCALE GENOMIC DNA]</scope>
    <source>
        <strain evidence="2">HL-2020</strain>
        <tissue evidence="2">Leaf</tissue>
    </source>
</reference>
<dbReference type="Proteomes" id="UP000631114">
    <property type="component" value="Unassembled WGS sequence"/>
</dbReference>
<proteinExistence type="predicted"/>
<dbReference type="InterPro" id="IPR021099">
    <property type="entry name" value="PORR_domain"/>
</dbReference>
<evidence type="ECO:0000259" key="1">
    <source>
        <dbReference type="Pfam" id="PF11955"/>
    </source>
</evidence>